<protein>
    <submittedName>
        <fullName evidence="1">Uncharacterized protein</fullName>
    </submittedName>
</protein>
<dbReference type="EMBL" id="CADCUO010000082">
    <property type="protein sequence ID" value="CAA9388847.1"/>
    <property type="molecule type" value="Genomic_DNA"/>
</dbReference>
<evidence type="ECO:0000313" key="1">
    <source>
        <dbReference type="EMBL" id="CAA9388847.1"/>
    </source>
</evidence>
<proteinExistence type="predicted"/>
<dbReference type="AlphaFoldDB" id="A0A6J4NI78"/>
<accession>A0A6J4NI78</accession>
<organism evidence="1">
    <name type="scientific">uncultured Propionibacteriaceae bacterium</name>
    <dbReference type="NCBI Taxonomy" id="257457"/>
    <lineage>
        <taxon>Bacteria</taxon>
        <taxon>Bacillati</taxon>
        <taxon>Actinomycetota</taxon>
        <taxon>Actinomycetes</taxon>
        <taxon>Propionibacteriales</taxon>
        <taxon>Propionibacteriaceae</taxon>
        <taxon>environmental samples</taxon>
    </lineage>
</organism>
<gene>
    <name evidence="1" type="ORF">AVDCRST_MAG75-1441</name>
</gene>
<sequence length="38" mass="4173">MQGLNYDQDTVVIAVMVLDARRLRNCCSTQHSMSSAGT</sequence>
<reference evidence="1" key="1">
    <citation type="submission" date="2020-02" db="EMBL/GenBank/DDBJ databases">
        <authorList>
            <person name="Meier V. D."/>
        </authorList>
    </citation>
    <scope>NUCLEOTIDE SEQUENCE</scope>
    <source>
        <strain evidence="1">AVDCRST_MAG75</strain>
    </source>
</reference>
<name>A0A6J4NI78_9ACTN</name>